<evidence type="ECO:0000313" key="6">
    <source>
        <dbReference type="Proteomes" id="UP000035034"/>
    </source>
</evidence>
<dbReference type="InterPro" id="IPR029058">
    <property type="entry name" value="AB_hydrolase_fold"/>
</dbReference>
<evidence type="ECO:0000256" key="3">
    <source>
        <dbReference type="ARBA" id="ARBA00024293"/>
    </source>
</evidence>
<accession>H0QXQ2</accession>
<dbReference type="OrthoDB" id="8480037at2"/>
<comment type="caution">
    <text evidence="5">The sequence shown here is derived from an EMBL/GenBank/DDBJ whole genome shotgun (WGS) entry which is preliminary data.</text>
</comment>
<dbReference type="Pfam" id="PF00975">
    <property type="entry name" value="Thioesterase"/>
    <property type="match status" value="1"/>
</dbReference>
<dbReference type="InterPro" id="IPR012223">
    <property type="entry name" value="TEII"/>
</dbReference>
<dbReference type="SUPFAM" id="SSF53474">
    <property type="entry name" value="alpha/beta-Hydrolases"/>
    <property type="match status" value="1"/>
</dbReference>
<dbReference type="PANTHER" id="PTHR11487">
    <property type="entry name" value="THIOESTERASE"/>
    <property type="match status" value="1"/>
</dbReference>
<reference evidence="5 6" key="1">
    <citation type="submission" date="2011-12" db="EMBL/GenBank/DDBJ databases">
        <title>Whole genome shotgun sequence of Gordonia effusa NBRC 100432.</title>
        <authorList>
            <person name="Yoshida I."/>
            <person name="Takarada H."/>
            <person name="Hosoyama A."/>
            <person name="Tsuchikane K."/>
            <person name="Katsumata H."/>
            <person name="Yamazaki S."/>
            <person name="Fujita N."/>
        </authorList>
    </citation>
    <scope>NUCLEOTIDE SEQUENCE [LARGE SCALE GENOMIC DNA]</scope>
    <source>
        <strain evidence="5 6">NBRC 100432</strain>
    </source>
</reference>
<comment type="catalytic activity">
    <reaction evidence="3">
        <text>a fatty acyl-CoA + H2O = a fatty acid + CoA + H(+)</text>
        <dbReference type="Rhea" id="RHEA:16781"/>
        <dbReference type="ChEBI" id="CHEBI:15377"/>
        <dbReference type="ChEBI" id="CHEBI:15378"/>
        <dbReference type="ChEBI" id="CHEBI:28868"/>
        <dbReference type="ChEBI" id="CHEBI:57287"/>
        <dbReference type="ChEBI" id="CHEBI:77636"/>
    </reaction>
</comment>
<dbReference type="GO" id="GO:0008610">
    <property type="term" value="P:lipid biosynthetic process"/>
    <property type="evidence" value="ECO:0007669"/>
    <property type="project" value="TreeGrafter"/>
</dbReference>
<dbReference type="EMBL" id="BAEH01000036">
    <property type="protein sequence ID" value="GAB17603.1"/>
    <property type="molecule type" value="Genomic_DNA"/>
</dbReference>
<dbReference type="eggNOG" id="COG3208">
    <property type="taxonomic scope" value="Bacteria"/>
</dbReference>
<gene>
    <name evidence="5" type="ORF">GOEFS_036_00420</name>
</gene>
<name>H0QXQ2_9ACTN</name>
<evidence type="ECO:0000259" key="4">
    <source>
        <dbReference type="Pfam" id="PF00975"/>
    </source>
</evidence>
<evidence type="ECO:0000313" key="5">
    <source>
        <dbReference type="EMBL" id="GAB17603.1"/>
    </source>
</evidence>
<dbReference type="PANTHER" id="PTHR11487:SF0">
    <property type="entry name" value="S-ACYL FATTY ACID SYNTHASE THIOESTERASE, MEDIUM CHAIN"/>
    <property type="match status" value="1"/>
</dbReference>
<dbReference type="AlphaFoldDB" id="H0QXQ2"/>
<dbReference type="Proteomes" id="UP000035034">
    <property type="component" value="Unassembled WGS sequence"/>
</dbReference>
<sequence>MDKPGWIRKFHKPDVDARIPLLIFPHAGAGASAYRSLSKALSAHFDVIIFQYPGRQDRLAEPPLEDLADIAAGAFAEFRASSYNRGVPIMTFGHSMGAVTSFEFVRLAEAAGIPVRQVTLSAAVAPCRHEFRPPSPTDDEELLDHMAALQGTGNDVLASRELMRMALPVLKADHAAADAYRCPLDVKIATRIHALGGDSDPIVALADLNGWRQHSDDVEVTVFDGGHFYLNEHLEDIVELLAEDAREQAPT</sequence>
<proteinExistence type="inferred from homology"/>
<organism evidence="5 6">
    <name type="scientific">Gordonia effusa NBRC 100432</name>
    <dbReference type="NCBI Taxonomy" id="1077974"/>
    <lineage>
        <taxon>Bacteria</taxon>
        <taxon>Bacillati</taxon>
        <taxon>Actinomycetota</taxon>
        <taxon>Actinomycetes</taxon>
        <taxon>Mycobacteriales</taxon>
        <taxon>Gordoniaceae</taxon>
        <taxon>Gordonia</taxon>
    </lineage>
</organism>
<feature type="domain" description="Thioesterase" evidence="4">
    <location>
        <begin position="20"/>
        <end position="241"/>
    </location>
</feature>
<comment type="similarity">
    <text evidence="1">Belongs to the thioesterase family.</text>
</comment>
<keyword evidence="6" id="KW-1185">Reference proteome</keyword>
<dbReference type="STRING" id="1077974.GOEFS_036_00420"/>
<protein>
    <recommendedName>
        <fullName evidence="2">Thioesterase TesA</fullName>
    </recommendedName>
</protein>
<dbReference type="InterPro" id="IPR001031">
    <property type="entry name" value="Thioesterase"/>
</dbReference>
<evidence type="ECO:0000256" key="2">
    <source>
        <dbReference type="ARBA" id="ARBA00015007"/>
    </source>
</evidence>
<dbReference type="Gene3D" id="3.40.50.1820">
    <property type="entry name" value="alpha/beta hydrolase"/>
    <property type="match status" value="1"/>
</dbReference>
<dbReference type="RefSeq" id="WP_007316941.1">
    <property type="nucleotide sequence ID" value="NZ_BAEH01000036.1"/>
</dbReference>
<evidence type="ECO:0000256" key="1">
    <source>
        <dbReference type="ARBA" id="ARBA00007169"/>
    </source>
</evidence>